<gene>
    <name evidence="8" type="ORF">TCAL_06933</name>
</gene>
<dbReference type="EMBL" id="VCGU01000010">
    <property type="protein sequence ID" value="TRY68594.1"/>
    <property type="molecule type" value="Genomic_DNA"/>
</dbReference>
<dbReference type="SUPFAM" id="SSF50978">
    <property type="entry name" value="WD40 repeat-like"/>
    <property type="match status" value="1"/>
</dbReference>
<dbReference type="EC" id="3.1.1.97" evidence="6"/>
<keyword evidence="2" id="KW-0853">WD repeat</keyword>
<dbReference type="GO" id="GO:0005737">
    <property type="term" value="C:cytoplasm"/>
    <property type="evidence" value="ECO:0007669"/>
    <property type="project" value="TreeGrafter"/>
</dbReference>
<keyword evidence="3" id="KW-0677">Repeat</keyword>
<keyword evidence="4" id="KW-0378">Hydrolase</keyword>
<dbReference type="SMART" id="SM00320">
    <property type="entry name" value="WD40"/>
    <property type="match status" value="4"/>
</dbReference>
<comment type="catalytic activity">
    <reaction evidence="7">
        <text>diphthine methyl ester-[translation elongation factor 2] + H2O = diphthine-[translation elongation factor 2] + methanol + H(+)</text>
        <dbReference type="Rhea" id="RHEA:42656"/>
        <dbReference type="Rhea" id="RHEA-COMP:10172"/>
        <dbReference type="Rhea" id="RHEA-COMP:10173"/>
        <dbReference type="ChEBI" id="CHEBI:15377"/>
        <dbReference type="ChEBI" id="CHEBI:15378"/>
        <dbReference type="ChEBI" id="CHEBI:17790"/>
        <dbReference type="ChEBI" id="CHEBI:79005"/>
        <dbReference type="ChEBI" id="CHEBI:82696"/>
        <dbReference type="EC" id="3.1.1.97"/>
    </reaction>
</comment>
<evidence type="ECO:0000256" key="4">
    <source>
        <dbReference type="ARBA" id="ARBA00022801"/>
    </source>
</evidence>
<dbReference type="InterPro" id="IPR001680">
    <property type="entry name" value="WD40_rpt"/>
</dbReference>
<organism evidence="8 9">
    <name type="scientific">Tigriopus californicus</name>
    <name type="common">Marine copepod</name>
    <dbReference type="NCBI Taxonomy" id="6832"/>
    <lineage>
        <taxon>Eukaryota</taxon>
        <taxon>Metazoa</taxon>
        <taxon>Ecdysozoa</taxon>
        <taxon>Arthropoda</taxon>
        <taxon>Crustacea</taxon>
        <taxon>Multicrustacea</taxon>
        <taxon>Hexanauplia</taxon>
        <taxon>Copepoda</taxon>
        <taxon>Harpacticoida</taxon>
        <taxon>Harpacticidae</taxon>
        <taxon>Tigriopus</taxon>
    </lineage>
</organism>
<dbReference type="Proteomes" id="UP000318571">
    <property type="component" value="Chromosome 1"/>
</dbReference>
<evidence type="ECO:0000313" key="8">
    <source>
        <dbReference type="EMBL" id="TRY68594.1"/>
    </source>
</evidence>
<dbReference type="AlphaFoldDB" id="A0A553NT33"/>
<dbReference type="InterPro" id="IPR052415">
    <property type="entry name" value="Diphthine_MTase"/>
</dbReference>
<dbReference type="GO" id="GO:0061685">
    <property type="term" value="F:diphthine methylesterase activity"/>
    <property type="evidence" value="ECO:0007669"/>
    <property type="project" value="UniProtKB-EC"/>
</dbReference>
<dbReference type="InterPro" id="IPR015943">
    <property type="entry name" value="WD40/YVTN_repeat-like_dom_sf"/>
</dbReference>
<evidence type="ECO:0000256" key="7">
    <source>
        <dbReference type="ARBA" id="ARBA00047551"/>
    </source>
</evidence>
<evidence type="ECO:0000256" key="3">
    <source>
        <dbReference type="ARBA" id="ARBA00022737"/>
    </source>
</evidence>
<proteinExistence type="inferred from homology"/>
<evidence type="ECO:0000256" key="1">
    <source>
        <dbReference type="ARBA" id="ARBA00005156"/>
    </source>
</evidence>
<evidence type="ECO:0000313" key="9">
    <source>
        <dbReference type="Proteomes" id="UP000318571"/>
    </source>
</evidence>
<dbReference type="InterPro" id="IPR036322">
    <property type="entry name" value="WD40_repeat_dom_sf"/>
</dbReference>
<reference evidence="8 9" key="1">
    <citation type="journal article" date="2018" name="Nat. Ecol. Evol.">
        <title>Genomic signatures of mitonuclear coevolution across populations of Tigriopus californicus.</title>
        <authorList>
            <person name="Barreto F.S."/>
            <person name="Watson E.T."/>
            <person name="Lima T.G."/>
            <person name="Willett C.S."/>
            <person name="Edmands S."/>
            <person name="Li W."/>
            <person name="Burton R.S."/>
        </authorList>
    </citation>
    <scope>NUCLEOTIDE SEQUENCE [LARGE SCALE GENOMIC DNA]</scope>
    <source>
        <strain evidence="8 9">San Diego</strain>
    </source>
</reference>
<comment type="similarity">
    <text evidence="5">Belongs to the DPH7 family.</text>
</comment>
<sequence length="339" mass="38039">MTIQTLDSWDTEYSADTVEWCPTSGCLDILAVGTYQVDQSAQETFSGSQRRGRIYIHQLEDHKLVLKSQLETAAILDMRWHPRSESSLLAVVDALGFVTLFELDDSLALVVLHKLPVTKDEALALSLEWNCRKDGTRAEDLIAISDSKGSISIARVNSNRSLELIESRKSHDYEAWICAFNAWDSNVFYSGGDDAVLLGHDIRSPEPIFKCREHGAGVTSLLSDLHREHCLLSGSYDESIYTWDSRNMKQSRDSLNLGGGVWRIKQKATLADIYVTACMSNGFALVQQIESQLKVLDRYEEHTSLAYGVDFQVGPTSADLLATCSFYDHSLKLWTWKKS</sequence>
<dbReference type="Gene3D" id="2.130.10.10">
    <property type="entry name" value="YVTN repeat-like/Quinoprotein amine dehydrogenase"/>
    <property type="match status" value="1"/>
</dbReference>
<evidence type="ECO:0000256" key="6">
    <source>
        <dbReference type="ARBA" id="ARBA00039131"/>
    </source>
</evidence>
<dbReference type="OMA" id="LVCCMYD"/>
<comment type="pathway">
    <text evidence="1">Protein modification; peptidyl-diphthamide biosynthesis.</text>
</comment>
<dbReference type="GO" id="GO:0017183">
    <property type="term" value="P:protein histidyl modification to diphthamide"/>
    <property type="evidence" value="ECO:0007669"/>
    <property type="project" value="TreeGrafter"/>
</dbReference>
<comment type="caution">
    <text evidence="8">The sequence shown here is derived from an EMBL/GenBank/DDBJ whole genome shotgun (WGS) entry which is preliminary data.</text>
</comment>
<protein>
    <recommendedName>
        <fullName evidence="6">methylated diphthine methylhydrolase</fullName>
        <ecNumber evidence="6">3.1.1.97</ecNumber>
    </recommendedName>
</protein>
<keyword evidence="9" id="KW-1185">Reference proteome</keyword>
<evidence type="ECO:0000256" key="5">
    <source>
        <dbReference type="ARBA" id="ARBA00038092"/>
    </source>
</evidence>
<name>A0A553NT33_TIGCA</name>
<accession>A0A553NT33</accession>
<dbReference type="Pfam" id="PF00400">
    <property type="entry name" value="WD40"/>
    <property type="match status" value="1"/>
</dbReference>
<dbReference type="PANTHER" id="PTHR46042">
    <property type="entry name" value="DIPHTHINE METHYLTRANSFERASE"/>
    <property type="match status" value="1"/>
</dbReference>
<dbReference type="STRING" id="6832.A0A553NT33"/>
<evidence type="ECO:0000256" key="2">
    <source>
        <dbReference type="ARBA" id="ARBA00022574"/>
    </source>
</evidence>
<dbReference type="PANTHER" id="PTHR46042:SF1">
    <property type="entry name" value="DIPHTHINE METHYLTRANSFERASE"/>
    <property type="match status" value="1"/>
</dbReference>